<evidence type="ECO:0000313" key="3">
    <source>
        <dbReference type="Proteomes" id="UP000243688"/>
    </source>
</evidence>
<organism evidence="2 3">
    <name type="scientific">Candidatus Reconcilbacillus cellulovorans</name>
    <dbReference type="NCBI Taxonomy" id="1906605"/>
    <lineage>
        <taxon>Bacteria</taxon>
        <taxon>Bacillati</taxon>
        <taxon>Bacillota</taxon>
        <taxon>Bacilli</taxon>
        <taxon>Bacillales</taxon>
        <taxon>Paenibacillaceae</taxon>
        <taxon>Candidatus Reconcilbacillus</taxon>
    </lineage>
</organism>
<comment type="caution">
    <text evidence="2">The sequence shown here is derived from an EMBL/GenBank/DDBJ whole genome shotgun (WGS) entry which is preliminary data.</text>
</comment>
<gene>
    <name evidence="2" type="ORF">BLM47_03475</name>
</gene>
<evidence type="ECO:0000313" key="2">
    <source>
        <dbReference type="EMBL" id="PDO11263.1"/>
    </source>
</evidence>
<dbReference type="Gene3D" id="3.30.1490.480">
    <property type="entry name" value="Endolytic murein transglycosylase"/>
    <property type="match status" value="1"/>
</dbReference>
<dbReference type="Proteomes" id="UP000243688">
    <property type="component" value="Unassembled WGS sequence"/>
</dbReference>
<feature type="region of interest" description="Disordered" evidence="1">
    <location>
        <begin position="58"/>
        <end position="78"/>
    </location>
</feature>
<sequence length="158" mass="16813">MAGLGAGLIVCGIVLRLAGSAGDGNEDWQAEAQRNGYLLLRLEDVDALMRLVVERAQATAPGPSPHSSTPVPTASPPASSPLPTFFSFKDDRVFVRIPPGAISEDVVRMLAEAGVVRDAQALRTEIAVRGKTRRIVAGAYLLKKDMPVRDVVDRITAP</sequence>
<dbReference type="EMBL" id="MOXJ01000004">
    <property type="protein sequence ID" value="PDO11263.1"/>
    <property type="molecule type" value="Genomic_DNA"/>
</dbReference>
<evidence type="ECO:0008006" key="4">
    <source>
        <dbReference type="Google" id="ProtNLM"/>
    </source>
</evidence>
<dbReference type="AlphaFoldDB" id="A0A2A6E2Q5"/>
<protein>
    <recommendedName>
        <fullName evidence="4">Endolytic transglycosylase MltG</fullName>
    </recommendedName>
</protein>
<name>A0A2A6E2Q5_9BACL</name>
<accession>A0A2A6E2Q5</accession>
<reference evidence="2 3" key="1">
    <citation type="submission" date="2016-12" db="EMBL/GenBank/DDBJ databases">
        <title>Candidatus Reconcilibacillus cellulovorans genome.</title>
        <authorList>
            <person name="Kolinko S."/>
            <person name="Wu Y.-W."/>
            <person name="Tachea F."/>
            <person name="Denzel E."/>
            <person name="Hiras J."/>
            <person name="Baecker N."/>
            <person name="Chan L.J."/>
            <person name="Eichorst S.A."/>
            <person name="Frey D."/>
            <person name="Adams P.D."/>
            <person name="Pray T."/>
            <person name="Tanjore D."/>
            <person name="Petzold C.J."/>
            <person name="Gladden J.M."/>
            <person name="Simmons B.A."/>
            <person name="Singer S.W."/>
        </authorList>
    </citation>
    <scope>NUCLEOTIDE SEQUENCE [LARGE SCALE GENOMIC DNA]</scope>
    <source>
        <strain evidence="2">JTherm</strain>
    </source>
</reference>
<evidence type="ECO:0000256" key="1">
    <source>
        <dbReference type="SAM" id="MobiDB-lite"/>
    </source>
</evidence>
<proteinExistence type="predicted"/>